<dbReference type="EMBL" id="CP118615">
    <property type="protein sequence ID" value="WDZ87757.1"/>
    <property type="molecule type" value="Genomic_DNA"/>
</dbReference>
<dbReference type="InterPro" id="IPR023210">
    <property type="entry name" value="NADP_OxRdtase_dom"/>
</dbReference>
<protein>
    <submittedName>
        <fullName evidence="3">Aldo/keto reductase</fullName>
    </submittedName>
</protein>
<dbReference type="InterPro" id="IPR020471">
    <property type="entry name" value="AKR"/>
</dbReference>
<dbReference type="PANTHER" id="PTHR42686:SF1">
    <property type="entry name" value="GH17980P-RELATED"/>
    <property type="match status" value="1"/>
</dbReference>
<proteinExistence type="predicted"/>
<evidence type="ECO:0000313" key="3">
    <source>
        <dbReference type="EMBL" id="WDZ87757.1"/>
    </source>
</evidence>
<dbReference type="SUPFAM" id="SSF51430">
    <property type="entry name" value="NAD(P)-linked oxidoreductase"/>
    <property type="match status" value="1"/>
</dbReference>
<evidence type="ECO:0000259" key="2">
    <source>
        <dbReference type="Pfam" id="PF00248"/>
    </source>
</evidence>
<dbReference type="RefSeq" id="WP_275034767.1">
    <property type="nucleotide sequence ID" value="NZ_CP118615.1"/>
</dbReference>
<name>A0ABY7ZXE2_9ACTN</name>
<evidence type="ECO:0000256" key="1">
    <source>
        <dbReference type="SAM" id="MobiDB-lite"/>
    </source>
</evidence>
<dbReference type="InterPro" id="IPR036812">
    <property type="entry name" value="NAD(P)_OxRdtase_dom_sf"/>
</dbReference>
<dbReference type="PANTHER" id="PTHR42686">
    <property type="entry name" value="GH17980P-RELATED"/>
    <property type="match status" value="1"/>
</dbReference>
<dbReference type="Proteomes" id="UP001219605">
    <property type="component" value="Chromosome"/>
</dbReference>
<gene>
    <name evidence="3" type="ORF">PVK37_15795</name>
</gene>
<dbReference type="Pfam" id="PF00248">
    <property type="entry name" value="Aldo_ket_red"/>
    <property type="match status" value="1"/>
</dbReference>
<organism evidence="3 4">
    <name type="scientific">Micromonospora cathayae</name>
    <dbReference type="NCBI Taxonomy" id="3028804"/>
    <lineage>
        <taxon>Bacteria</taxon>
        <taxon>Bacillati</taxon>
        <taxon>Actinomycetota</taxon>
        <taxon>Actinomycetes</taxon>
        <taxon>Micromonosporales</taxon>
        <taxon>Micromonosporaceae</taxon>
        <taxon>Micromonospora</taxon>
    </lineage>
</organism>
<feature type="region of interest" description="Disordered" evidence="1">
    <location>
        <begin position="317"/>
        <end position="351"/>
    </location>
</feature>
<dbReference type="CDD" id="cd19162">
    <property type="entry name" value="AKR_FDH"/>
    <property type="match status" value="1"/>
</dbReference>
<dbReference type="Gene3D" id="3.20.20.100">
    <property type="entry name" value="NADP-dependent oxidoreductase domain"/>
    <property type="match status" value="1"/>
</dbReference>
<dbReference type="InterPro" id="IPR044477">
    <property type="entry name" value="FDH-like"/>
</dbReference>
<reference evidence="3 4" key="1">
    <citation type="submission" date="2023-02" db="EMBL/GenBank/DDBJ databases">
        <authorList>
            <person name="Mo P."/>
        </authorList>
    </citation>
    <scope>NUCLEOTIDE SEQUENCE [LARGE SCALE GENOMIC DNA]</scope>
    <source>
        <strain evidence="3 4">HUAS 3</strain>
    </source>
</reference>
<evidence type="ECO:0000313" key="4">
    <source>
        <dbReference type="Proteomes" id="UP001219605"/>
    </source>
</evidence>
<sequence>MNPEPTPVRLPAVGIGTAAFGRLYSPVSARTAAETIERAVRSGIRYVDTAPGYGDGLSEHRIGGYLAGRTGSAPLVLSTKVGTLVDELPDVDLDDPDSLSMRPGRVHRGWSVREIRESVEASLRRLRTTFVDVALLHDPETHEDLAATTGYQGLRELRAEGVVGAIGVGCNHVDLALRLVERLELDYVLLAGRYTLLDQSALGELLPRALDRGTRIIAAGVFNSGILATGDPDGFYNYRKAPADIVDRVRRLAEVCHDHDVELRSAAAQFASGHPAVGTTVVGVRSPDEVTAMVEALSRPIPPDFWTALTARGLLPEDAPVPLHPPLAATTRPRDERQPDDHGLPPHGLRP</sequence>
<keyword evidence="4" id="KW-1185">Reference proteome</keyword>
<feature type="domain" description="NADP-dependent oxidoreductase" evidence="2">
    <location>
        <begin position="13"/>
        <end position="310"/>
    </location>
</feature>
<feature type="compositionally biased region" description="Basic and acidic residues" evidence="1">
    <location>
        <begin position="332"/>
        <end position="344"/>
    </location>
</feature>
<accession>A0ABY7ZXE2</accession>